<evidence type="ECO:0000256" key="1">
    <source>
        <dbReference type="ARBA" id="ARBA00009477"/>
    </source>
</evidence>
<dbReference type="InterPro" id="IPR058792">
    <property type="entry name" value="Beta-barrel_RND_2"/>
</dbReference>
<dbReference type="InterPro" id="IPR006143">
    <property type="entry name" value="RND_pump_MFP"/>
</dbReference>
<sequence length="495" mass="51664">MNTKTTIAIAIATLGIGAFGGWLAGQRNAEHATPTASAAKAEKPVLYWYDPMKPDVHFDKPGKSPFMDMQLQPRYADEGGEAVGVRIDPALTQNTGVKLARVERGELAGGLSVTGTVVFNDRDVAIVQARTGGIVERAYPHAVGDVIAAGSPLADVRVPEWLAAQNEYLALRGDAQLAAAAKSRLIQLGMSAAAVAQLERSGVARPVVTITAPRGGMIAELGVRQGMTLAAGQALARINGLSSVWIEADVPEAQAAALRVGAPVQAHFAAWPDQPVNGKVTALVPELKAETRTIRARIEVPNRDGRLLPGQYARVTLAGETRPALWVPSDAVIATGQRHVVIAVDGDAKAGWRYAPVEVRIGKEAGGRSEIIAGLDEGRQVVVSGQFMIDSEASLRGVLARMASAPAVAQPEAKVEATASPEGVGVVRAIGAGSVTLAHEPIAALKWPAMTMPFTLMSPAAAKGIAVGDKVRFTLMMHGDDAMIESMARVDGGGQ</sequence>
<dbReference type="NCBIfam" id="TIGR01730">
    <property type="entry name" value="RND_mfp"/>
    <property type="match status" value="1"/>
</dbReference>
<evidence type="ECO:0008006" key="9">
    <source>
        <dbReference type="Google" id="ProtNLM"/>
    </source>
</evidence>
<evidence type="ECO:0000259" key="6">
    <source>
        <dbReference type="Pfam" id="PF25954"/>
    </source>
</evidence>
<accession>A0ABQ3GYC8</accession>
<evidence type="ECO:0000259" key="4">
    <source>
        <dbReference type="Pfam" id="PF25869"/>
    </source>
</evidence>
<dbReference type="Pfam" id="PF25919">
    <property type="entry name" value="BSH_CusB"/>
    <property type="match status" value="1"/>
</dbReference>
<feature type="domain" description="Heavy metal binding" evidence="3">
    <location>
        <begin position="47"/>
        <end position="73"/>
    </location>
</feature>
<proteinExistence type="inferred from homology"/>
<keyword evidence="2" id="KW-0813">Transport</keyword>
<dbReference type="Gene3D" id="2.40.50.320">
    <property type="entry name" value="Copper binding periplasmic protein CusF"/>
    <property type="match status" value="1"/>
</dbReference>
<dbReference type="Gene3D" id="2.40.420.20">
    <property type="match status" value="1"/>
</dbReference>
<gene>
    <name evidence="7" type="ORF">GCM10007350_08730</name>
</gene>
<evidence type="ECO:0000313" key="8">
    <source>
        <dbReference type="Proteomes" id="UP000604737"/>
    </source>
</evidence>
<feature type="domain" description="CusB-like barrel-sandwich hybrid" evidence="5">
    <location>
        <begin position="124"/>
        <end position="239"/>
    </location>
</feature>
<evidence type="ECO:0000259" key="3">
    <source>
        <dbReference type="Pfam" id="PF19335"/>
    </source>
</evidence>
<dbReference type="Pfam" id="PF25869">
    <property type="entry name" value="3HB_CusB"/>
    <property type="match status" value="1"/>
</dbReference>
<reference evidence="8" key="1">
    <citation type="journal article" date="2019" name="Int. J. Syst. Evol. Microbiol.">
        <title>The Global Catalogue of Microorganisms (GCM) 10K type strain sequencing project: providing services to taxonomists for standard genome sequencing and annotation.</title>
        <authorList>
            <consortium name="The Broad Institute Genomics Platform"/>
            <consortium name="The Broad Institute Genome Sequencing Center for Infectious Disease"/>
            <person name="Wu L."/>
            <person name="Ma J."/>
        </authorList>
    </citation>
    <scope>NUCLEOTIDE SEQUENCE [LARGE SCALE GENOMIC DNA]</scope>
    <source>
        <strain evidence="8">KCTC 23701</strain>
    </source>
</reference>
<comment type="similarity">
    <text evidence="1">Belongs to the membrane fusion protein (MFP) (TC 8.A.1) family.</text>
</comment>
<protein>
    <recommendedName>
        <fullName evidence="9">Efflux RND transporter periplasmic adaptor subunit</fullName>
    </recommendedName>
</protein>
<dbReference type="SUPFAM" id="SSF111369">
    <property type="entry name" value="HlyD-like secretion proteins"/>
    <property type="match status" value="1"/>
</dbReference>
<evidence type="ECO:0000259" key="5">
    <source>
        <dbReference type="Pfam" id="PF25919"/>
    </source>
</evidence>
<dbReference type="EMBL" id="BMYO01000002">
    <property type="protein sequence ID" value="GHD58606.1"/>
    <property type="molecule type" value="Genomic_DNA"/>
</dbReference>
<dbReference type="InterPro" id="IPR042230">
    <property type="entry name" value="CusF_sf"/>
</dbReference>
<dbReference type="Pfam" id="PF19335">
    <property type="entry name" value="HMBD"/>
    <property type="match status" value="1"/>
</dbReference>
<dbReference type="InterPro" id="IPR045800">
    <property type="entry name" value="HMBD"/>
</dbReference>
<dbReference type="PANTHER" id="PTHR30097">
    <property type="entry name" value="CATION EFFLUX SYSTEM PROTEIN CUSB"/>
    <property type="match status" value="1"/>
</dbReference>
<dbReference type="Proteomes" id="UP000604737">
    <property type="component" value="Unassembled WGS sequence"/>
</dbReference>
<dbReference type="InterPro" id="IPR021647">
    <property type="entry name" value="CusF_Ec"/>
</dbReference>
<dbReference type="Pfam" id="PF11604">
    <property type="entry name" value="CusF_Ec"/>
    <property type="match status" value="1"/>
</dbReference>
<dbReference type="RefSeq" id="WP_189458940.1">
    <property type="nucleotide sequence ID" value="NZ_BMYO01000002.1"/>
</dbReference>
<dbReference type="InterPro" id="IPR058790">
    <property type="entry name" value="BSH_CusB"/>
</dbReference>
<feature type="domain" description="CusB-like three alpha-helical bundle" evidence="4">
    <location>
        <begin position="160"/>
        <end position="205"/>
    </location>
</feature>
<keyword evidence="8" id="KW-1185">Reference proteome</keyword>
<evidence type="ECO:0000256" key="2">
    <source>
        <dbReference type="ARBA" id="ARBA00022448"/>
    </source>
</evidence>
<dbReference type="Gene3D" id="2.40.30.170">
    <property type="match status" value="1"/>
</dbReference>
<dbReference type="PANTHER" id="PTHR30097:SF15">
    <property type="entry name" value="CATION EFFLUX SYSTEM PROTEIN CUSB"/>
    <property type="match status" value="1"/>
</dbReference>
<dbReference type="InterPro" id="IPR058791">
    <property type="entry name" value="3HB_CusB"/>
</dbReference>
<name>A0ABQ3GYC8_9NEIS</name>
<feature type="domain" description="CusB-like beta-barrel" evidence="6">
    <location>
        <begin position="243"/>
        <end position="320"/>
    </location>
</feature>
<dbReference type="InterPro" id="IPR051909">
    <property type="entry name" value="MFP_Cation_Efflux"/>
</dbReference>
<dbReference type="Pfam" id="PF25954">
    <property type="entry name" value="Beta-barrel_RND_2"/>
    <property type="match status" value="1"/>
</dbReference>
<dbReference type="Gene3D" id="2.40.50.100">
    <property type="match status" value="1"/>
</dbReference>
<organism evidence="7 8">
    <name type="scientific">Jeongeupia chitinilytica</name>
    <dbReference type="NCBI Taxonomy" id="1041641"/>
    <lineage>
        <taxon>Bacteria</taxon>
        <taxon>Pseudomonadati</taxon>
        <taxon>Pseudomonadota</taxon>
        <taxon>Betaproteobacteria</taxon>
        <taxon>Neisseriales</taxon>
        <taxon>Chitinibacteraceae</taxon>
        <taxon>Jeongeupia</taxon>
    </lineage>
</organism>
<dbReference type="Gene3D" id="6.10.140.730">
    <property type="match status" value="1"/>
</dbReference>
<evidence type="ECO:0000313" key="7">
    <source>
        <dbReference type="EMBL" id="GHD58606.1"/>
    </source>
</evidence>
<comment type="caution">
    <text evidence="7">The sequence shown here is derived from an EMBL/GenBank/DDBJ whole genome shotgun (WGS) entry which is preliminary data.</text>
</comment>